<organism evidence="2 3">
    <name type="scientific">Halomonas alkaliantarctica</name>
    <dbReference type="NCBI Taxonomy" id="232346"/>
    <lineage>
        <taxon>Bacteria</taxon>
        <taxon>Pseudomonadati</taxon>
        <taxon>Pseudomonadota</taxon>
        <taxon>Gammaproteobacteria</taxon>
        <taxon>Oceanospirillales</taxon>
        <taxon>Halomonadaceae</taxon>
        <taxon>Halomonas</taxon>
    </lineage>
</organism>
<proteinExistence type="predicted"/>
<accession>A0ABY8LQ92</accession>
<evidence type="ECO:0000313" key="3">
    <source>
        <dbReference type="Proteomes" id="UP001179830"/>
    </source>
</evidence>
<feature type="compositionally biased region" description="Basic and acidic residues" evidence="1">
    <location>
        <begin position="72"/>
        <end position="81"/>
    </location>
</feature>
<reference evidence="2" key="1">
    <citation type="submission" date="2023-04" db="EMBL/GenBank/DDBJ databases">
        <title>Complete genome sequence of Halomonas alkaliantarctica MSP3 isolated from marine sediment, Jeju Island.</title>
        <authorList>
            <person name="Park S.-J."/>
        </authorList>
    </citation>
    <scope>NUCLEOTIDE SEQUENCE</scope>
    <source>
        <strain evidence="2">MSP3</strain>
    </source>
</reference>
<sequence>MDLENLRKLAALKEDMLNQRSSGKTETKNLTISDFENLASALKVKGYENLNTGQSHKHKTQPFSSPKKKPLKPRDVQAKAPRRNDWIVNKCRFCEATFAYLPEWNPKPIMCKQCRNERKGEYRPRYEKNSSLSNEFSTTSIYQGGAPGLGKRN</sequence>
<feature type="compositionally biased region" description="Basic residues" evidence="1">
    <location>
        <begin position="55"/>
        <end position="71"/>
    </location>
</feature>
<evidence type="ECO:0000313" key="2">
    <source>
        <dbReference type="EMBL" id="WGI26588.1"/>
    </source>
</evidence>
<dbReference type="Proteomes" id="UP001179830">
    <property type="component" value="Chromosome"/>
</dbReference>
<evidence type="ECO:0000256" key="1">
    <source>
        <dbReference type="SAM" id="MobiDB-lite"/>
    </source>
</evidence>
<protein>
    <recommendedName>
        <fullName evidence="4">Zinc ribbon family protein</fullName>
    </recommendedName>
</protein>
<feature type="region of interest" description="Disordered" evidence="1">
    <location>
        <begin position="121"/>
        <end position="153"/>
    </location>
</feature>
<gene>
    <name evidence="2" type="ORF">QEN58_05890</name>
</gene>
<keyword evidence="3" id="KW-1185">Reference proteome</keyword>
<evidence type="ECO:0008006" key="4">
    <source>
        <dbReference type="Google" id="ProtNLM"/>
    </source>
</evidence>
<feature type="region of interest" description="Disordered" evidence="1">
    <location>
        <begin position="49"/>
        <end position="81"/>
    </location>
</feature>
<feature type="compositionally biased region" description="Polar residues" evidence="1">
    <location>
        <begin position="129"/>
        <end position="142"/>
    </location>
</feature>
<dbReference type="RefSeq" id="WP_280106201.1">
    <property type="nucleotide sequence ID" value="NZ_CP122961.1"/>
</dbReference>
<name>A0ABY8LQ92_9GAMM</name>
<dbReference type="EMBL" id="CP122961">
    <property type="protein sequence ID" value="WGI26588.1"/>
    <property type="molecule type" value="Genomic_DNA"/>
</dbReference>